<dbReference type="SMART" id="SM00711">
    <property type="entry name" value="TDU"/>
    <property type="match status" value="2"/>
</dbReference>
<organism evidence="4 5">
    <name type="scientific">Albula glossodonta</name>
    <name type="common">roundjaw bonefish</name>
    <dbReference type="NCBI Taxonomy" id="121402"/>
    <lineage>
        <taxon>Eukaryota</taxon>
        <taxon>Metazoa</taxon>
        <taxon>Chordata</taxon>
        <taxon>Craniata</taxon>
        <taxon>Vertebrata</taxon>
        <taxon>Euteleostomi</taxon>
        <taxon>Actinopterygii</taxon>
        <taxon>Neopterygii</taxon>
        <taxon>Teleostei</taxon>
        <taxon>Albuliformes</taxon>
        <taxon>Albulidae</taxon>
        <taxon>Albula</taxon>
    </lineage>
</organism>
<comment type="function">
    <text evidence="1">May act as a specific coactivator for the mammalian TEFs.</text>
</comment>
<dbReference type="PANTHER" id="PTHR17604:SF4">
    <property type="entry name" value="VESTIGIAL-LIKE 4 LIKE"/>
    <property type="match status" value="1"/>
</dbReference>
<dbReference type="Pfam" id="PF15245">
    <property type="entry name" value="VGLL4"/>
    <property type="match status" value="1"/>
</dbReference>
<comment type="similarity">
    <text evidence="2">Belongs to the vestigial family.</text>
</comment>
<dbReference type="GO" id="GO:0045892">
    <property type="term" value="P:negative regulation of DNA-templated transcription"/>
    <property type="evidence" value="ECO:0007669"/>
    <property type="project" value="TreeGrafter"/>
</dbReference>
<dbReference type="GO" id="GO:0001223">
    <property type="term" value="F:transcription coactivator binding"/>
    <property type="evidence" value="ECO:0007669"/>
    <property type="project" value="TreeGrafter"/>
</dbReference>
<accession>A0A8T2NAK7</accession>
<dbReference type="InterPro" id="IPR006627">
    <property type="entry name" value="TDU_repeat"/>
</dbReference>
<reference evidence="4" key="1">
    <citation type="thesis" date="2021" institute="BYU ScholarsArchive" country="Provo, UT, USA">
        <title>Applications of and Algorithms for Genome Assembly and Genomic Analyses with an Emphasis on Marine Teleosts.</title>
        <authorList>
            <person name="Pickett B.D."/>
        </authorList>
    </citation>
    <scope>NUCLEOTIDE SEQUENCE</scope>
    <source>
        <strain evidence="4">HI-2016</strain>
    </source>
</reference>
<evidence type="ECO:0008006" key="6">
    <source>
        <dbReference type="Google" id="ProtNLM"/>
    </source>
</evidence>
<evidence type="ECO:0000256" key="3">
    <source>
        <dbReference type="SAM" id="MobiDB-lite"/>
    </source>
</evidence>
<feature type="compositionally biased region" description="Polar residues" evidence="3">
    <location>
        <begin position="134"/>
        <end position="146"/>
    </location>
</feature>
<evidence type="ECO:0000313" key="5">
    <source>
        <dbReference type="Proteomes" id="UP000824540"/>
    </source>
</evidence>
<name>A0A8T2NAK7_9TELE</name>
<dbReference type="Proteomes" id="UP000824540">
    <property type="component" value="Unassembled WGS sequence"/>
</dbReference>
<feature type="region of interest" description="Disordered" evidence="3">
    <location>
        <begin position="266"/>
        <end position="288"/>
    </location>
</feature>
<dbReference type="PANTHER" id="PTHR17604">
    <property type="entry name" value="TRANSCRIPTION COFACTOR VESTIGIAL-LIKE PROTEIN 4"/>
    <property type="match status" value="1"/>
</dbReference>
<feature type="region of interest" description="Disordered" evidence="3">
    <location>
        <begin position="92"/>
        <end position="153"/>
    </location>
</feature>
<evidence type="ECO:0000313" key="4">
    <source>
        <dbReference type="EMBL" id="KAG9337483.1"/>
    </source>
</evidence>
<dbReference type="InterPro" id="IPR028184">
    <property type="entry name" value="VGLL4"/>
</dbReference>
<dbReference type="EMBL" id="JAFBMS010000087">
    <property type="protein sequence ID" value="KAG9337483.1"/>
    <property type="molecule type" value="Genomic_DNA"/>
</dbReference>
<comment type="caution">
    <text evidence="4">The sequence shown here is derived from an EMBL/GenBank/DDBJ whole genome shotgun (WGS) entry which is preliminary data.</text>
</comment>
<dbReference type="AlphaFoldDB" id="A0A8T2NAK7"/>
<evidence type="ECO:0000256" key="1">
    <source>
        <dbReference type="ARBA" id="ARBA00002229"/>
    </source>
</evidence>
<sequence>MAVTNFHYITRMSSGFKVYILDGQPNSRTEDRFRHMTNEKARISPVYPIKRKHSPDRHLVAVERCAKPRRAPLALTSRERAFRNLACSIQRMSRLTPPQSPTSPTTPSSAISTTSWSPNHSPAHRSLSPIPSPAHSNLSPTLSPMYSTPPMDEPLALIKKPRRDQEETNKKANSSTCSQIQFRPSVITCVSSSTSSAQLSPQSISPTSSVTSPPAYDHVVEEHFRRSLGVNYHKKTNPCQLSVSVSVDDHFAKALGEKWFQLKASSSLHSSSPSPTSNSVFTFSTNKS</sequence>
<dbReference type="OrthoDB" id="10040691at2759"/>
<feature type="compositionally biased region" description="Low complexity" evidence="3">
    <location>
        <begin position="102"/>
        <end position="118"/>
    </location>
</feature>
<gene>
    <name evidence="4" type="ORF">JZ751_028674</name>
</gene>
<proteinExistence type="inferred from homology"/>
<keyword evidence="5" id="KW-1185">Reference proteome</keyword>
<evidence type="ECO:0000256" key="2">
    <source>
        <dbReference type="ARBA" id="ARBA00025784"/>
    </source>
</evidence>
<protein>
    <recommendedName>
        <fullName evidence="6">Transcription cofactor vestigial-like protein 4</fullName>
    </recommendedName>
</protein>